<evidence type="ECO:0000259" key="2">
    <source>
        <dbReference type="Pfam" id="PF04784"/>
    </source>
</evidence>
<evidence type="ECO:0000313" key="4">
    <source>
        <dbReference type="Proteomes" id="UP001595616"/>
    </source>
</evidence>
<dbReference type="Pfam" id="PF04784">
    <property type="entry name" value="DUF547"/>
    <property type="match status" value="1"/>
</dbReference>
<accession>A0ABV7YVW5</accession>
<feature type="domain" description="DUF547" evidence="2">
    <location>
        <begin position="75"/>
        <end position="192"/>
    </location>
</feature>
<dbReference type="EMBL" id="JBHRYQ010000001">
    <property type="protein sequence ID" value="MFC3810475.1"/>
    <property type="molecule type" value="Genomic_DNA"/>
</dbReference>
<dbReference type="InterPro" id="IPR006869">
    <property type="entry name" value="DUF547"/>
</dbReference>
<gene>
    <name evidence="3" type="ORF">ACFOOI_07420</name>
</gene>
<keyword evidence="4" id="KW-1185">Reference proteome</keyword>
<name>A0ABV7YVW5_9BACT</name>
<dbReference type="PROSITE" id="PS51257">
    <property type="entry name" value="PROKAR_LIPOPROTEIN"/>
    <property type="match status" value="1"/>
</dbReference>
<proteinExistence type="predicted"/>
<organism evidence="3 4">
    <name type="scientific">Lacihabitans lacunae</name>
    <dbReference type="NCBI Taxonomy" id="1028214"/>
    <lineage>
        <taxon>Bacteria</taxon>
        <taxon>Pseudomonadati</taxon>
        <taxon>Bacteroidota</taxon>
        <taxon>Cytophagia</taxon>
        <taxon>Cytophagales</taxon>
        <taxon>Leadbetterellaceae</taxon>
        <taxon>Lacihabitans</taxon>
    </lineage>
</organism>
<feature type="signal peptide" evidence="1">
    <location>
        <begin position="1"/>
        <end position="19"/>
    </location>
</feature>
<evidence type="ECO:0000256" key="1">
    <source>
        <dbReference type="SAM" id="SignalP"/>
    </source>
</evidence>
<dbReference type="Proteomes" id="UP001595616">
    <property type="component" value="Unassembled WGS sequence"/>
</dbReference>
<dbReference type="PANTHER" id="PTHR46361">
    <property type="entry name" value="ELECTRON CARRIER/ PROTEIN DISULFIDE OXIDOREDUCTASE"/>
    <property type="match status" value="1"/>
</dbReference>
<dbReference type="PANTHER" id="PTHR46361:SF3">
    <property type="entry name" value="ELECTRON CARRIER_ PROTEIN DISULFIDE OXIDOREDUCTASE"/>
    <property type="match status" value="1"/>
</dbReference>
<feature type="chain" id="PRO_5046831051" evidence="1">
    <location>
        <begin position="20"/>
        <end position="254"/>
    </location>
</feature>
<protein>
    <submittedName>
        <fullName evidence="3">DUF547 domain-containing protein</fullName>
    </submittedName>
</protein>
<comment type="caution">
    <text evidence="3">The sequence shown here is derived from an EMBL/GenBank/DDBJ whole genome shotgun (WGS) entry which is preliminary data.</text>
</comment>
<keyword evidence="1" id="KW-0732">Signal</keyword>
<sequence>MKNILSFILVAFFFQSCFAVDTPESNAAPVSHEIFDKLLKKYVSSTGFVNYGGFKAEQKEFKKYQDLLSSNAPASSWSKNDKLAYWINAYNAFTIQLILDNADQNLTSIKDIGSKIKIPFVNTPWDVKFIQIGGKKYDLNNIEHGIIRKQFNDPRIHFALVCAAKSCPPLRNEAYTGANLNSQLDDQGRDFINDANKNEVSKNSMELSKLFDWYGGDFKGMSKIDWVNKYAKVKADKNASISYKTYDWALNGKL</sequence>
<dbReference type="RefSeq" id="WP_379836654.1">
    <property type="nucleotide sequence ID" value="NZ_JBHRYQ010000001.1"/>
</dbReference>
<reference evidence="4" key="1">
    <citation type="journal article" date="2019" name="Int. J. Syst. Evol. Microbiol.">
        <title>The Global Catalogue of Microorganisms (GCM) 10K type strain sequencing project: providing services to taxonomists for standard genome sequencing and annotation.</title>
        <authorList>
            <consortium name="The Broad Institute Genomics Platform"/>
            <consortium name="The Broad Institute Genome Sequencing Center for Infectious Disease"/>
            <person name="Wu L."/>
            <person name="Ma J."/>
        </authorList>
    </citation>
    <scope>NUCLEOTIDE SEQUENCE [LARGE SCALE GENOMIC DNA]</scope>
    <source>
        <strain evidence="4">CECT 7956</strain>
    </source>
</reference>
<evidence type="ECO:0000313" key="3">
    <source>
        <dbReference type="EMBL" id="MFC3810475.1"/>
    </source>
</evidence>